<dbReference type="Gene3D" id="3.40.50.150">
    <property type="entry name" value="Vaccinia Virus protein VP39"/>
    <property type="match status" value="1"/>
</dbReference>
<evidence type="ECO:0000256" key="3">
    <source>
        <dbReference type="ARBA" id="ARBA00022691"/>
    </source>
</evidence>
<dbReference type="InterPro" id="IPR001077">
    <property type="entry name" value="COMT_C"/>
</dbReference>
<accession>A0A835PN51</accession>
<dbReference type="Proteomes" id="UP000636800">
    <property type="component" value="Chromosome 13"/>
</dbReference>
<dbReference type="OrthoDB" id="10265628at2759"/>
<protein>
    <recommendedName>
        <fullName evidence="4">O-methyltransferase C-terminal domain-containing protein</fullName>
    </recommendedName>
</protein>
<comment type="caution">
    <text evidence="5">The sequence shown here is derived from an EMBL/GenBank/DDBJ whole genome shotgun (WGS) entry which is preliminary data.</text>
</comment>
<gene>
    <name evidence="5" type="ORF">HPP92_023869</name>
</gene>
<feature type="domain" description="O-methyltransferase C-terminal" evidence="4">
    <location>
        <begin position="4"/>
        <end position="88"/>
    </location>
</feature>
<organism evidence="5 6">
    <name type="scientific">Vanilla planifolia</name>
    <name type="common">Vanilla</name>
    <dbReference type="NCBI Taxonomy" id="51239"/>
    <lineage>
        <taxon>Eukaryota</taxon>
        <taxon>Viridiplantae</taxon>
        <taxon>Streptophyta</taxon>
        <taxon>Embryophyta</taxon>
        <taxon>Tracheophyta</taxon>
        <taxon>Spermatophyta</taxon>
        <taxon>Magnoliopsida</taxon>
        <taxon>Liliopsida</taxon>
        <taxon>Asparagales</taxon>
        <taxon>Orchidaceae</taxon>
        <taxon>Vanilloideae</taxon>
        <taxon>Vanilleae</taxon>
        <taxon>Vanilla</taxon>
    </lineage>
</organism>
<dbReference type="GO" id="GO:0008171">
    <property type="term" value="F:O-methyltransferase activity"/>
    <property type="evidence" value="ECO:0007669"/>
    <property type="project" value="InterPro"/>
</dbReference>
<dbReference type="PANTHER" id="PTHR11746">
    <property type="entry name" value="O-METHYLTRANSFERASE"/>
    <property type="match status" value="1"/>
</dbReference>
<sequence length="134" mass="15191">MESDSIFVMDIVKRVGGEAFRRIGLLVDVEGRIGMSASKRVEAFHGLRCIVFDLPHVIATVPRALADVEFVSSDMFIEVPRAAAALVKVTILPLFTVLSKSVYLLTKLTTNDDQHHWKKEKQKGRRKFFIKIDY</sequence>
<keyword evidence="1" id="KW-0489">Methyltransferase</keyword>
<evidence type="ECO:0000313" key="6">
    <source>
        <dbReference type="Proteomes" id="UP000636800"/>
    </source>
</evidence>
<evidence type="ECO:0000256" key="1">
    <source>
        <dbReference type="ARBA" id="ARBA00022603"/>
    </source>
</evidence>
<evidence type="ECO:0000313" key="5">
    <source>
        <dbReference type="EMBL" id="KAG0454577.1"/>
    </source>
</evidence>
<dbReference type="PROSITE" id="PS51683">
    <property type="entry name" value="SAM_OMT_II"/>
    <property type="match status" value="1"/>
</dbReference>
<evidence type="ECO:0000256" key="2">
    <source>
        <dbReference type="ARBA" id="ARBA00022679"/>
    </source>
</evidence>
<dbReference type="InterPro" id="IPR029063">
    <property type="entry name" value="SAM-dependent_MTases_sf"/>
</dbReference>
<keyword evidence="3" id="KW-0949">S-adenosyl-L-methionine</keyword>
<name>A0A835PN51_VANPL</name>
<keyword evidence="2" id="KW-0808">Transferase</keyword>
<evidence type="ECO:0000259" key="4">
    <source>
        <dbReference type="Pfam" id="PF00891"/>
    </source>
</evidence>
<dbReference type="AlphaFoldDB" id="A0A835PN51"/>
<dbReference type="Pfam" id="PF00891">
    <property type="entry name" value="Methyltransf_2"/>
    <property type="match status" value="1"/>
</dbReference>
<reference evidence="5 6" key="1">
    <citation type="journal article" date="2020" name="Nat. Food">
        <title>A phased Vanilla planifolia genome enables genetic improvement of flavour and production.</title>
        <authorList>
            <person name="Hasing T."/>
            <person name="Tang H."/>
            <person name="Brym M."/>
            <person name="Khazi F."/>
            <person name="Huang T."/>
            <person name="Chambers A.H."/>
        </authorList>
    </citation>
    <scope>NUCLEOTIDE SEQUENCE [LARGE SCALE GENOMIC DNA]</scope>
    <source>
        <tissue evidence="5">Leaf</tissue>
    </source>
</reference>
<dbReference type="EMBL" id="JADCNL010000013">
    <property type="protein sequence ID" value="KAG0454577.1"/>
    <property type="molecule type" value="Genomic_DNA"/>
</dbReference>
<dbReference type="GO" id="GO:0032259">
    <property type="term" value="P:methylation"/>
    <property type="evidence" value="ECO:0007669"/>
    <property type="project" value="UniProtKB-KW"/>
</dbReference>
<keyword evidence="6" id="KW-1185">Reference proteome</keyword>
<dbReference type="InterPro" id="IPR016461">
    <property type="entry name" value="COMT-like"/>
</dbReference>
<proteinExistence type="predicted"/>